<dbReference type="InterPro" id="IPR001036">
    <property type="entry name" value="Acrflvin-R"/>
</dbReference>
<feature type="transmembrane region" description="Helical" evidence="8">
    <location>
        <begin position="336"/>
        <end position="353"/>
    </location>
</feature>
<dbReference type="SUPFAM" id="SSF82714">
    <property type="entry name" value="Multidrug efflux transporter AcrB TolC docking domain, DN and DC subdomains"/>
    <property type="match status" value="2"/>
</dbReference>
<dbReference type="PANTHER" id="PTHR32063">
    <property type="match status" value="1"/>
</dbReference>
<feature type="transmembrane region" description="Helical" evidence="8">
    <location>
        <begin position="431"/>
        <end position="456"/>
    </location>
</feature>
<evidence type="ECO:0000256" key="3">
    <source>
        <dbReference type="ARBA" id="ARBA00022475"/>
    </source>
</evidence>
<dbReference type="SUPFAM" id="SSF82693">
    <property type="entry name" value="Multidrug efflux transporter AcrB pore domain, PN1, PN2, PC1 and PC2 subdomains"/>
    <property type="match status" value="3"/>
</dbReference>
<feature type="transmembrane region" description="Helical" evidence="8">
    <location>
        <begin position="529"/>
        <end position="548"/>
    </location>
</feature>
<dbReference type="Gene3D" id="3.30.70.1320">
    <property type="entry name" value="Multidrug efflux transporter AcrB pore domain like"/>
    <property type="match status" value="1"/>
</dbReference>
<proteinExistence type="predicted"/>
<dbReference type="GO" id="GO:0005886">
    <property type="term" value="C:plasma membrane"/>
    <property type="evidence" value="ECO:0007669"/>
    <property type="project" value="UniProtKB-SubCell"/>
</dbReference>
<dbReference type="Proteomes" id="UP001252613">
    <property type="component" value="Unassembled WGS sequence"/>
</dbReference>
<keyword evidence="6 8" id="KW-1133">Transmembrane helix</keyword>
<name>A0AAW8MCK2_9PSED</name>
<evidence type="ECO:0000256" key="8">
    <source>
        <dbReference type="SAM" id="Phobius"/>
    </source>
</evidence>
<evidence type="ECO:0000256" key="5">
    <source>
        <dbReference type="ARBA" id="ARBA00022692"/>
    </source>
</evidence>
<keyword evidence="5 8" id="KW-0812">Transmembrane</keyword>
<dbReference type="Gene3D" id="3.30.70.1430">
    <property type="entry name" value="Multidrug efflux transporter AcrB pore domain"/>
    <property type="match status" value="2"/>
</dbReference>
<keyword evidence="2" id="KW-0813">Transport</keyword>
<reference evidence="9" key="1">
    <citation type="submission" date="2023-07" db="EMBL/GenBank/DDBJ databases">
        <title>Sorghum-associated microbial communities from plants grown in Nebraska, USA.</title>
        <authorList>
            <person name="Schachtman D."/>
        </authorList>
    </citation>
    <scope>NUCLEOTIDE SEQUENCE</scope>
    <source>
        <strain evidence="9">3432</strain>
    </source>
</reference>
<evidence type="ECO:0000256" key="4">
    <source>
        <dbReference type="ARBA" id="ARBA00022519"/>
    </source>
</evidence>
<keyword evidence="7 8" id="KW-0472">Membrane</keyword>
<evidence type="ECO:0000313" key="9">
    <source>
        <dbReference type="EMBL" id="MDR6959469.1"/>
    </source>
</evidence>
<evidence type="ECO:0000313" key="10">
    <source>
        <dbReference type="Proteomes" id="UP001252613"/>
    </source>
</evidence>
<accession>A0AAW8MCK2</accession>
<evidence type="ECO:0000256" key="1">
    <source>
        <dbReference type="ARBA" id="ARBA00004429"/>
    </source>
</evidence>
<sequence length="1034" mass="112373">MNLSGPFIRRPVATMLLSFAIMLLGGVCFGLLPVSPLPQMDFPVIVVQANLPGASPEVMASTVATPLERSFGAIAGVNTMSSRSSQGSTRVILQFDLDRDINGAAREVQAAINASRNLLPSGMRSMPTYKKVNPSQAPIMVLSLTSDVLEKGQLYDLASTILSQSLSQVSGVGEVQIGGSSLPAVRIELEPQLLNQYGVALDDVRTAIADSNVRRPKGSVEDDRRMWQVQANDQLEKAKDYETLIIRYQDGSVLRLKDVAKVTDSVEDRYNSGFFNNDAAVLLVINRQAGANIIETVNEIKAQLPALQAVLPASVKLNLAMDRSPVIKATLHEAEMTLLIAVALVVLVVFLFLGNFRASLIPTLAVPVSLVGTFAVMYLYGFSLNNLSLMALILATGLVVDDAIVVLENISRHIDEGVPPMKAAYMGAEEVGFTLLSMNVSLVAVFLSILFMGGIIESLFREFSITLAASIVVSLVVSLTLTPMLCARWLKPHVPGQENRLQRWSQGLNERMVRGYAISLDWVLRHRRLTLLSLLVTIGVNFALYVVVPKTFMPQQDTGQLIGFVRGDDGLSFNVMQPKMEIFRRAVLKDEAVQSVAGFIGGNNGTNNAFMLVRLKPIKERGISAQKVIERLRKEMPKVPGGQLMLMADQDLQFGGGREQTTSQYAYILQSGDLASLRTWYPKVVAAFRALPELTAIDARDGGGAQQVTLVVDRDQAKRLGIDMDMVTTVLNNAYSQRQISTIYDSLNQYQVVMEVNPKYAQDPKTLEQVQVITADGARVPLSTIAHYENSLEDDRVSHEGQFASEGISFDMAEGVTVEQGTAAIERALAKVGLPEDVIAKMAGTADAFAATQKSQPFMILGALLAVYLVLGVLYESYIHPLTILSTLPSAGVGALLSIYALGGEFSLISLLGLFLLIGVVKKNAILMIDLALQLERGGQTPLESIRSACLLRLRPILMTTLAAILGALPLLLGAAEGSEMRQPLGLTIIGGLVFSQVLTLYTTPVVYLYLDKLRHRFNRWRGVRTDAALETPL</sequence>
<dbReference type="FunFam" id="1.20.1640.10:FF:000001">
    <property type="entry name" value="Efflux pump membrane transporter"/>
    <property type="match status" value="1"/>
</dbReference>
<feature type="transmembrane region" description="Helical" evidence="8">
    <location>
        <begin position="985"/>
        <end position="1011"/>
    </location>
</feature>
<dbReference type="AlphaFoldDB" id="A0AAW8MCK2"/>
<feature type="transmembrane region" description="Helical" evidence="8">
    <location>
        <begin position="858"/>
        <end position="875"/>
    </location>
</feature>
<evidence type="ECO:0000256" key="6">
    <source>
        <dbReference type="ARBA" id="ARBA00022989"/>
    </source>
</evidence>
<organism evidence="9 10">
    <name type="scientific">Pseudomonas brassicacearum</name>
    <dbReference type="NCBI Taxonomy" id="930166"/>
    <lineage>
        <taxon>Bacteria</taxon>
        <taxon>Pseudomonadati</taxon>
        <taxon>Pseudomonadota</taxon>
        <taxon>Gammaproteobacteria</taxon>
        <taxon>Pseudomonadales</taxon>
        <taxon>Pseudomonadaceae</taxon>
        <taxon>Pseudomonas</taxon>
    </lineage>
</organism>
<dbReference type="RefSeq" id="WP_310362730.1">
    <property type="nucleotide sequence ID" value="NZ_JAVDVC010000006.1"/>
</dbReference>
<dbReference type="Pfam" id="PF00873">
    <property type="entry name" value="ACR_tran"/>
    <property type="match status" value="1"/>
</dbReference>
<dbReference type="GO" id="GO:0042910">
    <property type="term" value="F:xenobiotic transmembrane transporter activity"/>
    <property type="evidence" value="ECO:0007669"/>
    <property type="project" value="TreeGrafter"/>
</dbReference>
<comment type="subcellular location">
    <subcellularLocation>
        <location evidence="1">Cell inner membrane</location>
        <topology evidence="1">Multi-pass membrane protein</topology>
    </subcellularLocation>
</comment>
<feature type="transmembrane region" description="Helical" evidence="8">
    <location>
        <begin position="360"/>
        <end position="381"/>
    </location>
</feature>
<evidence type="ECO:0000256" key="7">
    <source>
        <dbReference type="ARBA" id="ARBA00023136"/>
    </source>
</evidence>
<feature type="transmembrane region" description="Helical" evidence="8">
    <location>
        <begin position="468"/>
        <end position="490"/>
    </location>
</feature>
<dbReference type="PRINTS" id="PR00702">
    <property type="entry name" value="ACRIFLAVINRP"/>
</dbReference>
<protein>
    <submittedName>
        <fullName evidence="9">Multidrug efflux pump</fullName>
    </submittedName>
</protein>
<dbReference type="Gene3D" id="3.30.70.1440">
    <property type="entry name" value="Multidrug efflux transporter AcrB pore domain"/>
    <property type="match status" value="1"/>
</dbReference>
<dbReference type="SUPFAM" id="SSF82866">
    <property type="entry name" value="Multidrug efflux transporter AcrB transmembrane domain"/>
    <property type="match status" value="2"/>
</dbReference>
<keyword evidence="4" id="KW-0997">Cell inner membrane</keyword>
<keyword evidence="3" id="KW-1003">Cell membrane</keyword>
<gene>
    <name evidence="9" type="ORF">J2W43_003466</name>
</gene>
<dbReference type="EMBL" id="JAVDVC010000006">
    <property type="protein sequence ID" value="MDR6959469.1"/>
    <property type="molecule type" value="Genomic_DNA"/>
</dbReference>
<evidence type="ECO:0000256" key="2">
    <source>
        <dbReference type="ARBA" id="ARBA00022448"/>
    </source>
</evidence>
<dbReference type="InterPro" id="IPR027463">
    <property type="entry name" value="AcrB_DN_DC_subdom"/>
</dbReference>
<dbReference type="FunFam" id="3.30.70.1430:FF:000001">
    <property type="entry name" value="Efflux pump membrane transporter"/>
    <property type="match status" value="1"/>
</dbReference>
<feature type="transmembrane region" description="Helical" evidence="8">
    <location>
        <begin position="908"/>
        <end position="933"/>
    </location>
</feature>
<dbReference type="Gene3D" id="3.30.2090.10">
    <property type="entry name" value="Multidrug efflux transporter AcrB TolC docking domain, DN and DC subdomains"/>
    <property type="match status" value="2"/>
</dbReference>
<comment type="caution">
    <text evidence="9">The sequence shown here is derived from an EMBL/GenBank/DDBJ whole genome shotgun (WGS) entry which is preliminary data.</text>
</comment>
<dbReference type="PANTHER" id="PTHR32063:SF34">
    <property type="entry name" value="MULTIDRUG RESISTANCE PROTEIN MDTC"/>
    <property type="match status" value="1"/>
</dbReference>
<feature type="transmembrane region" description="Helical" evidence="8">
    <location>
        <begin position="954"/>
        <end position="973"/>
    </location>
</feature>
<dbReference type="Gene3D" id="1.20.1640.10">
    <property type="entry name" value="Multidrug efflux transporter AcrB transmembrane domain"/>
    <property type="match status" value="2"/>
</dbReference>
<feature type="transmembrane region" description="Helical" evidence="8">
    <location>
        <begin position="12"/>
        <end position="32"/>
    </location>
</feature>